<keyword evidence="3" id="KW-1185">Reference proteome</keyword>
<evidence type="ECO:0000313" key="3">
    <source>
        <dbReference type="Proteomes" id="UP001601059"/>
    </source>
</evidence>
<name>A0ABW6K7X8_9BACI</name>
<feature type="domain" description="GyrI-like small molecule binding" evidence="1">
    <location>
        <begin position="21"/>
        <end position="186"/>
    </location>
</feature>
<reference evidence="2 3" key="1">
    <citation type="submission" date="2024-08" db="EMBL/GenBank/DDBJ databases">
        <title>Two novel Cytobacillus novel species.</title>
        <authorList>
            <person name="Liu G."/>
        </authorList>
    </citation>
    <scope>NUCLEOTIDE SEQUENCE [LARGE SCALE GENOMIC DNA]</scope>
    <source>
        <strain evidence="2 3">FJAT-54145</strain>
    </source>
</reference>
<comment type="caution">
    <text evidence="2">The sequence shown here is derived from an EMBL/GenBank/DDBJ whole genome shotgun (WGS) entry which is preliminary data.</text>
</comment>
<sequence length="195" mass="22641">MIVHDHRKIHKNIYRPTKGIEVIDTPDMQFVVANGTGPRNVYGMHDGDAIYSISRVINRLKDMTKNEMEYKFTLMPLEIIWHKPVGEDWDWKAMMQVPDIITEEMFETALAELDKRNRSVRVPVTLERIHQGTCVQTTHIGPYHLIEDTVGQTKDYCQNQGYANVGEFREIYINQPFCNPPEKLQTIVRAQVLKG</sequence>
<dbReference type="Proteomes" id="UP001601059">
    <property type="component" value="Unassembled WGS sequence"/>
</dbReference>
<dbReference type="InterPro" id="IPR029442">
    <property type="entry name" value="GyrI-like"/>
</dbReference>
<protein>
    <submittedName>
        <fullName evidence="2">GyrI-like domain-containing protein</fullName>
    </submittedName>
</protein>
<dbReference type="EMBL" id="JBIACK010000001">
    <property type="protein sequence ID" value="MFE8699697.1"/>
    <property type="molecule type" value="Genomic_DNA"/>
</dbReference>
<dbReference type="Gene3D" id="3.20.80.10">
    <property type="entry name" value="Regulatory factor, effector binding domain"/>
    <property type="match status" value="1"/>
</dbReference>
<dbReference type="SUPFAM" id="SSF55136">
    <property type="entry name" value="Probable bacterial effector-binding domain"/>
    <property type="match status" value="1"/>
</dbReference>
<dbReference type="InterPro" id="IPR011256">
    <property type="entry name" value="Reg_factor_effector_dom_sf"/>
</dbReference>
<evidence type="ECO:0000259" key="1">
    <source>
        <dbReference type="Pfam" id="PF06445"/>
    </source>
</evidence>
<dbReference type="Pfam" id="PF06445">
    <property type="entry name" value="GyrI-like"/>
    <property type="match status" value="1"/>
</dbReference>
<gene>
    <name evidence="2" type="ORF">ACFYKX_03555</name>
</gene>
<accession>A0ABW6K7X8</accession>
<proteinExistence type="predicted"/>
<organism evidence="2 3">
    <name type="scientific">Cytobacillus spartinae</name>
    <dbReference type="NCBI Taxonomy" id="3299023"/>
    <lineage>
        <taxon>Bacteria</taxon>
        <taxon>Bacillati</taxon>
        <taxon>Bacillota</taxon>
        <taxon>Bacilli</taxon>
        <taxon>Bacillales</taxon>
        <taxon>Bacillaceae</taxon>
        <taxon>Cytobacillus</taxon>
    </lineage>
</organism>
<evidence type="ECO:0000313" key="2">
    <source>
        <dbReference type="EMBL" id="MFE8699697.1"/>
    </source>
</evidence>
<dbReference type="RefSeq" id="WP_389358110.1">
    <property type="nucleotide sequence ID" value="NZ_JBIACK010000001.1"/>
</dbReference>